<comment type="caution">
    <text evidence="6">The sequence shown here is derived from an EMBL/GenBank/DDBJ whole genome shotgun (WGS) entry which is preliminary data.</text>
</comment>
<accession>A0ABX2CLL9</accession>
<reference evidence="6" key="1">
    <citation type="submission" date="2020-05" db="EMBL/GenBank/DDBJ databases">
        <title>Nod-independent and nitrogen-fixing Bradyrhizobium aeschynomene sp. nov. isolated from nodules of Aeschynomene indica.</title>
        <authorList>
            <person name="Zhang Z."/>
        </authorList>
    </citation>
    <scope>NUCLEOTIDE SEQUENCE</scope>
    <source>
        <strain evidence="6">83012</strain>
    </source>
</reference>
<keyword evidence="2" id="KW-0813">Transport</keyword>
<dbReference type="InterPro" id="IPR001638">
    <property type="entry name" value="Solute-binding_3/MltF_N"/>
</dbReference>
<evidence type="ECO:0000313" key="6">
    <source>
        <dbReference type="EMBL" id="NPU68259.1"/>
    </source>
</evidence>
<evidence type="ECO:0000256" key="2">
    <source>
        <dbReference type="ARBA" id="ARBA00022448"/>
    </source>
</evidence>
<comment type="similarity">
    <text evidence="1">Belongs to the bacterial solute-binding protein 3 family.</text>
</comment>
<evidence type="ECO:0000259" key="5">
    <source>
        <dbReference type="SMART" id="SM00062"/>
    </source>
</evidence>
<sequence length="302" mass="32626">MRRWGCVLALVLAAHAAGAEELSGTLQKIKETGKIAVAFQEAAVPFSYLDGNQKPVGYALDICARIADAVKRELGLPNLVVETVPVTSSTRIPLMTNGTIDLLCASTTNNAERQKLVTFTNTHFLSATRFAAKASSSLRRIDDLKGKTAVAIAGSTNIAQLNKVNVDRKLGITIVPAKDQAEAFLMLETDRAQAYVLDDVQLAVAIARSKEPAAYVISEDAFSKAEPFGIMLRKDDAPFKAIADRVTAELYQSPEIEKLYKTWFESPVPPTGTNFNYPMSAALRAAFKKPSSSPDPDAYAAE</sequence>
<dbReference type="SUPFAM" id="SSF53850">
    <property type="entry name" value="Periplasmic binding protein-like II"/>
    <property type="match status" value="1"/>
</dbReference>
<dbReference type="Gene3D" id="3.40.190.10">
    <property type="entry name" value="Periplasmic binding protein-like II"/>
    <property type="match status" value="2"/>
</dbReference>
<evidence type="ECO:0000256" key="1">
    <source>
        <dbReference type="ARBA" id="ARBA00010333"/>
    </source>
</evidence>
<dbReference type="InterPro" id="IPR051455">
    <property type="entry name" value="Bact_solute-bind_prot3"/>
</dbReference>
<dbReference type="SMART" id="SM00062">
    <property type="entry name" value="PBPb"/>
    <property type="match status" value="1"/>
</dbReference>
<dbReference type="PANTHER" id="PTHR30085">
    <property type="entry name" value="AMINO ACID ABC TRANSPORTER PERMEASE"/>
    <property type="match status" value="1"/>
</dbReference>
<gene>
    <name evidence="6" type="ORF">HL667_24885</name>
</gene>
<name>A0ABX2CLL9_9BRAD</name>
<proteinExistence type="inferred from homology"/>
<feature type="domain" description="Solute-binding protein family 3/N-terminal" evidence="5">
    <location>
        <begin position="34"/>
        <end position="267"/>
    </location>
</feature>
<dbReference type="RefSeq" id="WP_172113334.1">
    <property type="nucleotide sequence ID" value="NZ_JABFDN010000010.1"/>
</dbReference>
<evidence type="ECO:0000313" key="7">
    <source>
        <dbReference type="Proteomes" id="UP000886476"/>
    </source>
</evidence>
<keyword evidence="7" id="KW-1185">Reference proteome</keyword>
<feature type="chain" id="PRO_5047072518" evidence="4">
    <location>
        <begin position="20"/>
        <end position="302"/>
    </location>
</feature>
<evidence type="ECO:0000256" key="3">
    <source>
        <dbReference type="ARBA" id="ARBA00022729"/>
    </source>
</evidence>
<dbReference type="CDD" id="cd13688">
    <property type="entry name" value="PBP2_GltI_DEBP"/>
    <property type="match status" value="1"/>
</dbReference>
<feature type="signal peptide" evidence="4">
    <location>
        <begin position="1"/>
        <end position="19"/>
    </location>
</feature>
<protein>
    <submittedName>
        <fullName evidence="6">Amino acid ABC transporter substrate-binding protein</fullName>
    </submittedName>
</protein>
<dbReference type="PANTHER" id="PTHR30085:SF2">
    <property type="entry name" value="GLUTAMATE_ASPARTATE IMPORT SOLUTE-BINDING PROTEIN"/>
    <property type="match status" value="1"/>
</dbReference>
<organism evidence="6 7">
    <name type="scientific">Bradyrhizobium aeschynomenes</name>
    <dbReference type="NCBI Taxonomy" id="2734909"/>
    <lineage>
        <taxon>Bacteria</taxon>
        <taxon>Pseudomonadati</taxon>
        <taxon>Pseudomonadota</taxon>
        <taxon>Alphaproteobacteria</taxon>
        <taxon>Hyphomicrobiales</taxon>
        <taxon>Nitrobacteraceae</taxon>
        <taxon>Bradyrhizobium</taxon>
    </lineage>
</organism>
<evidence type="ECO:0000256" key="4">
    <source>
        <dbReference type="SAM" id="SignalP"/>
    </source>
</evidence>
<dbReference type="EMBL" id="JABFDN010000010">
    <property type="protein sequence ID" value="NPU68259.1"/>
    <property type="molecule type" value="Genomic_DNA"/>
</dbReference>
<dbReference type="Pfam" id="PF00497">
    <property type="entry name" value="SBP_bac_3"/>
    <property type="match status" value="1"/>
</dbReference>
<dbReference type="Proteomes" id="UP000886476">
    <property type="component" value="Unassembled WGS sequence"/>
</dbReference>
<keyword evidence="3 4" id="KW-0732">Signal</keyword>